<dbReference type="Pfam" id="PF09969">
    <property type="entry name" value="DUF2203"/>
    <property type="match status" value="1"/>
</dbReference>
<accession>A0A6J4PZ13</accession>
<gene>
    <name evidence="1" type="ORF">AVDCRST_MAG74-3461</name>
</gene>
<evidence type="ECO:0008006" key="2">
    <source>
        <dbReference type="Google" id="ProtNLM"/>
    </source>
</evidence>
<name>A0A6J4PZ13_9BACT</name>
<dbReference type="PIRSF" id="PIRSF016498">
    <property type="entry name" value="UCP016498"/>
    <property type="match status" value="1"/>
</dbReference>
<protein>
    <recommendedName>
        <fullName evidence="2">DUF2203 domain-containing protein</fullName>
    </recommendedName>
</protein>
<dbReference type="InterPro" id="IPR018699">
    <property type="entry name" value="DUF2203"/>
</dbReference>
<reference evidence="1" key="1">
    <citation type="submission" date="2020-02" db="EMBL/GenBank/DDBJ databases">
        <authorList>
            <person name="Meier V. D."/>
        </authorList>
    </citation>
    <scope>NUCLEOTIDE SEQUENCE</scope>
    <source>
        <strain evidence="1">AVDCRST_MAG74</strain>
    </source>
</reference>
<sequence length="126" mass="14101">MKLFTVEEANDLLPVIRPKLEEIKARYKNNASFREPVKLAATAGVESGGGGLAGGTNYVKSLYKIGKLTTELYEIGVQLKDYSRGLIDFPSLRNGQMILLCWQLGEKECIQWWHEPETGFAGRKPL</sequence>
<dbReference type="EMBL" id="CADCUR010000294">
    <property type="protein sequence ID" value="CAA9427691.1"/>
    <property type="molecule type" value="Genomic_DNA"/>
</dbReference>
<proteinExistence type="predicted"/>
<dbReference type="AlphaFoldDB" id="A0A6J4PZ13"/>
<organism evidence="1">
    <name type="scientific">uncultured Pyrinomonadaceae bacterium</name>
    <dbReference type="NCBI Taxonomy" id="2283094"/>
    <lineage>
        <taxon>Bacteria</taxon>
        <taxon>Pseudomonadati</taxon>
        <taxon>Acidobacteriota</taxon>
        <taxon>Blastocatellia</taxon>
        <taxon>Blastocatellales</taxon>
        <taxon>Pyrinomonadaceae</taxon>
        <taxon>environmental samples</taxon>
    </lineage>
</organism>
<evidence type="ECO:0000313" key="1">
    <source>
        <dbReference type="EMBL" id="CAA9427691.1"/>
    </source>
</evidence>